<evidence type="ECO:0000313" key="1">
    <source>
        <dbReference type="EMBL" id="CAK5109554.1"/>
    </source>
</evidence>
<accession>A0ACB1AZ69</accession>
<organism evidence="1 2">
    <name type="scientific">Meloidogyne enterolobii</name>
    <name type="common">Root-knot nematode worm</name>
    <name type="synonym">Meloidogyne mayaguensis</name>
    <dbReference type="NCBI Taxonomy" id="390850"/>
    <lineage>
        <taxon>Eukaryota</taxon>
        <taxon>Metazoa</taxon>
        <taxon>Ecdysozoa</taxon>
        <taxon>Nematoda</taxon>
        <taxon>Chromadorea</taxon>
        <taxon>Rhabditida</taxon>
        <taxon>Tylenchina</taxon>
        <taxon>Tylenchomorpha</taxon>
        <taxon>Tylenchoidea</taxon>
        <taxon>Meloidogynidae</taxon>
        <taxon>Meloidogyninae</taxon>
        <taxon>Meloidogyne</taxon>
    </lineage>
</organism>
<name>A0ACB1AZ69_MELEN</name>
<gene>
    <name evidence="1" type="ORF">MENTE1834_LOCUS44206</name>
</gene>
<sequence>MKAIEKFFKGEIDEALLGRFNEELREEGRGGRGREGGREGEERRGGGGERKRGREERGYIQSYEYIIT</sequence>
<reference evidence="1" key="1">
    <citation type="submission" date="2023-11" db="EMBL/GenBank/DDBJ databases">
        <authorList>
            <person name="Poullet M."/>
        </authorList>
    </citation>
    <scope>NUCLEOTIDE SEQUENCE</scope>
    <source>
        <strain evidence="1">E1834</strain>
    </source>
</reference>
<evidence type="ECO:0000313" key="2">
    <source>
        <dbReference type="Proteomes" id="UP001497535"/>
    </source>
</evidence>
<comment type="caution">
    <text evidence="1">The sequence shown here is derived from an EMBL/GenBank/DDBJ whole genome shotgun (WGS) entry which is preliminary data.</text>
</comment>
<dbReference type="EMBL" id="CAVMJV010000132">
    <property type="protein sequence ID" value="CAK5109554.1"/>
    <property type="molecule type" value="Genomic_DNA"/>
</dbReference>
<proteinExistence type="predicted"/>
<keyword evidence="2" id="KW-1185">Reference proteome</keyword>
<dbReference type="Proteomes" id="UP001497535">
    <property type="component" value="Unassembled WGS sequence"/>
</dbReference>
<protein>
    <submittedName>
        <fullName evidence="1">Uncharacterized protein</fullName>
    </submittedName>
</protein>